<protein>
    <submittedName>
        <fullName evidence="2">Glycosyltransferase</fullName>
    </submittedName>
</protein>
<proteinExistence type="predicted"/>
<organism evidence="2 3">
    <name type="scientific">Siminovitchia sediminis</name>
    <dbReference type="NCBI Taxonomy" id="1274353"/>
    <lineage>
        <taxon>Bacteria</taxon>
        <taxon>Bacillati</taxon>
        <taxon>Bacillota</taxon>
        <taxon>Bacilli</taxon>
        <taxon>Bacillales</taxon>
        <taxon>Bacillaceae</taxon>
        <taxon>Siminovitchia</taxon>
    </lineage>
</organism>
<evidence type="ECO:0000313" key="2">
    <source>
        <dbReference type="EMBL" id="MFD1707819.1"/>
    </source>
</evidence>
<evidence type="ECO:0000313" key="3">
    <source>
        <dbReference type="Proteomes" id="UP001597301"/>
    </source>
</evidence>
<gene>
    <name evidence="2" type="ORF">ACFSCZ_13925</name>
</gene>
<reference evidence="3" key="1">
    <citation type="journal article" date="2019" name="Int. J. Syst. Evol. Microbiol.">
        <title>The Global Catalogue of Microorganisms (GCM) 10K type strain sequencing project: providing services to taxonomists for standard genome sequencing and annotation.</title>
        <authorList>
            <consortium name="The Broad Institute Genomics Platform"/>
            <consortium name="The Broad Institute Genome Sequencing Center for Infectious Disease"/>
            <person name="Wu L."/>
            <person name="Ma J."/>
        </authorList>
    </citation>
    <scope>NUCLEOTIDE SEQUENCE [LARGE SCALE GENOMIC DNA]</scope>
    <source>
        <strain evidence="3">CGMCC 1.12295</strain>
    </source>
</reference>
<sequence length="328" mass="38726">MDKKLKILILVKPFWVYPKHKVKKDIFDALEKYANVYYWHMDGHIQDILKTMNLQPDFIFHYDIAWNTALSPMVDGLADIDIPKGCFVIDLHWQPNERIRYFTENNIDLIFSATKHPFLQTFPNFKDQFRWLPWSINPDIMKDYGLKKEIDTLLMGLVYIDKNIQTHHRLPKVMPPKGRYAFRDTVFEQMKDEPGFVYHPHPGHLATDAQELIVNEDYAKELNRTKLFFTCGGRHKTGRVAVLKFFEAPACKTLLLAEPNEDILELGFKDKENFISCTVDDFKEKAAYYLANEQERIRITENGYRFVQQHHTHDERAKQMLNEISALL</sequence>
<dbReference type="InterPro" id="IPR055259">
    <property type="entry name" value="YkvP/CgeB_Glyco_trans-like"/>
</dbReference>
<feature type="domain" description="Spore protein YkvP/CgeB glycosyl transferase-like" evidence="1">
    <location>
        <begin position="206"/>
        <end position="322"/>
    </location>
</feature>
<dbReference type="Pfam" id="PF13524">
    <property type="entry name" value="Glyco_trans_1_2"/>
    <property type="match status" value="1"/>
</dbReference>
<accession>A0ABW4KI52</accession>
<dbReference type="EMBL" id="JBHUEO010000045">
    <property type="protein sequence ID" value="MFD1707819.1"/>
    <property type="molecule type" value="Genomic_DNA"/>
</dbReference>
<dbReference type="Proteomes" id="UP001597301">
    <property type="component" value="Unassembled WGS sequence"/>
</dbReference>
<dbReference type="RefSeq" id="WP_380774649.1">
    <property type="nucleotide sequence ID" value="NZ_JBHUEO010000045.1"/>
</dbReference>
<comment type="caution">
    <text evidence="2">The sequence shown here is derived from an EMBL/GenBank/DDBJ whole genome shotgun (WGS) entry which is preliminary data.</text>
</comment>
<evidence type="ECO:0000259" key="1">
    <source>
        <dbReference type="Pfam" id="PF13524"/>
    </source>
</evidence>
<name>A0ABW4KI52_9BACI</name>
<keyword evidence="3" id="KW-1185">Reference proteome</keyword>